<protein>
    <recommendedName>
        <fullName evidence="3">Monodehydroascorbate reductase</fullName>
    </recommendedName>
</protein>
<evidence type="ECO:0000313" key="2">
    <source>
        <dbReference type="EMBL" id="GEY37650.1"/>
    </source>
</evidence>
<name>A0A699HL42_TANCI</name>
<feature type="region of interest" description="Disordered" evidence="1">
    <location>
        <begin position="221"/>
        <end position="275"/>
    </location>
</feature>
<dbReference type="EMBL" id="BKCJ010173421">
    <property type="protein sequence ID" value="GEY37650.1"/>
    <property type="molecule type" value="Genomic_DNA"/>
</dbReference>
<reference evidence="2" key="1">
    <citation type="journal article" date="2019" name="Sci. Rep.">
        <title>Draft genome of Tanacetum cinerariifolium, the natural source of mosquito coil.</title>
        <authorList>
            <person name="Yamashiro T."/>
            <person name="Shiraishi A."/>
            <person name="Satake H."/>
            <person name="Nakayama K."/>
        </authorList>
    </citation>
    <scope>NUCLEOTIDE SEQUENCE</scope>
</reference>
<evidence type="ECO:0008006" key="3">
    <source>
        <dbReference type="Google" id="ProtNLM"/>
    </source>
</evidence>
<sequence>MANENVSTPAPTRSDDQILPFPAWFWDTIIFEAKTGAYRFQLDKYWFRLDVNLLREALEITPVDQAQQFVSTLWGDAIMHFVNQLGYPGEIHFVSSMAAHISSPSNAVGIITRTNIDYAEPIWEEFVQTIQTFLVDKANLGSLTKKGKKTKPHVVPYSRFTKLFIYYLEDITIFTKGEINEVFGMKIPEELIMNNIKNAPYYNAYLEMVAKHERGIAAAKEGGKKKITPKAAKHVKPAPAKQAKPETAKQPKPKLVKEKPTKPTPIQKVRKEATHPLPMVEGKGKAIAMEEQAAQSLLALHTPKRRSTTNQFIFQRQTPATEKESIGASTQPQDDTSANIVRETPSHADTKTGTDTEKVINEGDTEILNIGEEQEEDVDNQVYLEEQTAKLNEGQAGSDPGKTLESRPPPDDDKMDEDHAGSDPRKSHFFNDKSTEDEPGKQNVNTEVVSMVTIPILKAFTSVPPLSTPIIGLSPPKPAASPLLESFSAVINETTTITLPLLPPPQQKRTIDSELTARITALEKKFSDFEQKSQTLNNETQNVGSRVFNLELQDLPHKINQTVNKVIKEAVHIALQAPLRDRFMRAARIEDVPILDYVNIPDSEDTNTTHLPKIKTRPDWLNPLPEEDRPKTLKLYWIIPSTNLPEAENNWADALATSYKDPEENKLLSKTGDMGSADYKEYKILKADFKNLHLNDFEDLYLLHLQGKFNHLPGSDKAASDILFKEDYTIISKSRALIYRDRNDQKKMLRENESEDDKRRSEEFMEVIKRRLKIQRIFRSLESGVGGRLRDVDYRTLNRTE</sequence>
<feature type="compositionally biased region" description="Basic and acidic residues" evidence="1">
    <location>
        <begin position="344"/>
        <end position="361"/>
    </location>
</feature>
<feature type="region of interest" description="Disordered" evidence="1">
    <location>
        <begin position="391"/>
        <end position="444"/>
    </location>
</feature>
<organism evidence="2">
    <name type="scientific">Tanacetum cinerariifolium</name>
    <name type="common">Dalmatian daisy</name>
    <name type="synonym">Chrysanthemum cinerariifolium</name>
    <dbReference type="NCBI Taxonomy" id="118510"/>
    <lineage>
        <taxon>Eukaryota</taxon>
        <taxon>Viridiplantae</taxon>
        <taxon>Streptophyta</taxon>
        <taxon>Embryophyta</taxon>
        <taxon>Tracheophyta</taxon>
        <taxon>Spermatophyta</taxon>
        <taxon>Magnoliopsida</taxon>
        <taxon>eudicotyledons</taxon>
        <taxon>Gunneridae</taxon>
        <taxon>Pentapetalae</taxon>
        <taxon>asterids</taxon>
        <taxon>campanulids</taxon>
        <taxon>Asterales</taxon>
        <taxon>Asteraceae</taxon>
        <taxon>Asteroideae</taxon>
        <taxon>Anthemideae</taxon>
        <taxon>Anthemidinae</taxon>
        <taxon>Tanacetum</taxon>
    </lineage>
</organism>
<proteinExistence type="predicted"/>
<comment type="caution">
    <text evidence="2">The sequence shown here is derived from an EMBL/GenBank/DDBJ whole genome shotgun (WGS) entry which is preliminary data.</text>
</comment>
<feature type="compositionally biased region" description="Basic residues" evidence="1">
    <location>
        <begin position="223"/>
        <end position="236"/>
    </location>
</feature>
<accession>A0A699HL42</accession>
<feature type="compositionally biased region" description="Polar residues" evidence="1">
    <location>
        <begin position="327"/>
        <end position="339"/>
    </location>
</feature>
<feature type="compositionally biased region" description="Basic and acidic residues" evidence="1">
    <location>
        <begin position="402"/>
        <end position="440"/>
    </location>
</feature>
<gene>
    <name evidence="2" type="ORF">Tci_409624</name>
</gene>
<feature type="compositionally biased region" description="Basic and acidic residues" evidence="1">
    <location>
        <begin position="243"/>
        <end position="261"/>
    </location>
</feature>
<evidence type="ECO:0000256" key="1">
    <source>
        <dbReference type="SAM" id="MobiDB-lite"/>
    </source>
</evidence>
<feature type="region of interest" description="Disordered" evidence="1">
    <location>
        <begin position="317"/>
        <end position="361"/>
    </location>
</feature>
<dbReference type="AlphaFoldDB" id="A0A699HL42"/>